<dbReference type="Proteomes" id="UP000623509">
    <property type="component" value="Unassembled WGS sequence"/>
</dbReference>
<protein>
    <submittedName>
        <fullName evidence="2">Uncharacterized protein</fullName>
    </submittedName>
</protein>
<reference evidence="1 4" key="1">
    <citation type="submission" date="2016-08" db="EMBL/GenBank/DDBJ databases">
        <title>Candidatus Dactylopiibacterium carminicum genome sequence.</title>
        <authorList>
            <person name="Ramirez-Puebla S.T."/>
            <person name="Ormeno-Orrillo E."/>
            <person name="Vera-Ponce De Leon A."/>
            <person name="Luis L."/>
            <person name="Sanchez-Flores A."/>
            <person name="Monica R."/>
            <person name="Martinez-Romero E."/>
        </authorList>
    </citation>
    <scope>NUCLEOTIDE SEQUENCE [LARGE SCALE GENOMIC DNA]</scope>
    <source>
        <strain evidence="1">END1</strain>
    </source>
</reference>
<dbReference type="InterPro" id="IPR011059">
    <property type="entry name" value="Metal-dep_hydrolase_composite"/>
</dbReference>
<dbReference type="RefSeq" id="WP_095525680.1">
    <property type="nucleotide sequence ID" value="NZ_MDUX01000065.1"/>
</dbReference>
<organism evidence="2 3">
    <name type="scientific">Candidatus Dactylopiibacterium carminicum</name>
    <dbReference type="NCBI Taxonomy" id="857335"/>
    <lineage>
        <taxon>Bacteria</taxon>
        <taxon>Pseudomonadati</taxon>
        <taxon>Pseudomonadota</taxon>
        <taxon>Betaproteobacteria</taxon>
        <taxon>Rhodocyclales</taxon>
        <taxon>Rhodocyclaceae</taxon>
        <taxon>Candidatus Dactylopiibacterium</taxon>
    </lineage>
</organism>
<evidence type="ECO:0000313" key="3">
    <source>
        <dbReference type="Proteomes" id="UP000216107"/>
    </source>
</evidence>
<accession>A0A272ENH8</accession>
<dbReference type="SUPFAM" id="SSF51338">
    <property type="entry name" value="Composite domain of metallo-dependent hydrolases"/>
    <property type="match status" value="1"/>
</dbReference>
<dbReference type="OrthoDB" id="9807210at2"/>
<dbReference type="GO" id="GO:0016810">
    <property type="term" value="F:hydrolase activity, acting on carbon-nitrogen (but not peptide) bonds"/>
    <property type="evidence" value="ECO:0007669"/>
    <property type="project" value="InterPro"/>
</dbReference>
<proteinExistence type="predicted"/>
<dbReference type="EMBL" id="MDUX01000065">
    <property type="protein sequence ID" value="KAF7598080.1"/>
    <property type="molecule type" value="Genomic_DNA"/>
</dbReference>
<comment type="caution">
    <text evidence="2">The sequence shown here is derived from an EMBL/GenBank/DDBJ whole genome shotgun (WGS) entry which is preliminary data.</text>
</comment>
<keyword evidence="4" id="KW-1185">Reference proteome</keyword>
<name>A0A272ENH8_9RHOO</name>
<dbReference type="EMBL" id="NMRN01000066">
    <property type="protein sequence ID" value="PAS91675.1"/>
    <property type="molecule type" value="Genomic_DNA"/>
</dbReference>
<evidence type="ECO:0000313" key="1">
    <source>
        <dbReference type="EMBL" id="KAF7598080.1"/>
    </source>
</evidence>
<dbReference type="AlphaFoldDB" id="A0A272ENH8"/>
<evidence type="ECO:0000313" key="4">
    <source>
        <dbReference type="Proteomes" id="UP000623509"/>
    </source>
</evidence>
<reference evidence="2 3" key="2">
    <citation type="submission" date="2017-07" db="EMBL/GenBank/DDBJ databases">
        <title>Candidatus Dactylopiibacterium carminicum, a nitrogen-fixing symbiont of the cochineal insect Dactylopius coccus and Dactylopius opuntiae (Hemiptera: Coccoidea: Dactylopiidae).</title>
        <authorList>
            <person name="Vera A."/>
        </authorList>
    </citation>
    <scope>NUCLEOTIDE SEQUENCE [LARGE SCALE GENOMIC DNA]</scope>
    <source>
        <strain evidence="2 3">NFDCM</strain>
    </source>
</reference>
<gene>
    <name evidence="1" type="ORF">BGI27_15165</name>
    <name evidence="2" type="ORF">CGU29_15055</name>
</gene>
<dbReference type="Proteomes" id="UP000216107">
    <property type="component" value="Unassembled WGS sequence"/>
</dbReference>
<evidence type="ECO:0000313" key="2">
    <source>
        <dbReference type="EMBL" id="PAS91675.1"/>
    </source>
</evidence>
<sequence length="78" mass="8427">MTARLPADLIIEARWIVPVEPAGLVLEHHAIVIGDGLILALLPTEQARQHYVAHEICDLPEHVLIPGLVNANVQAASI</sequence>
<dbReference type="Gene3D" id="2.30.40.10">
    <property type="entry name" value="Urease, subunit C, domain 1"/>
    <property type="match status" value="1"/>
</dbReference>